<dbReference type="OrthoDB" id="9788924at2"/>
<evidence type="ECO:0000256" key="1">
    <source>
        <dbReference type="PIRSR" id="PIRSR620023-1"/>
    </source>
</evidence>
<dbReference type="GO" id="GO:0016757">
    <property type="term" value="F:glycosyltransferase activity"/>
    <property type="evidence" value="ECO:0007669"/>
    <property type="project" value="TreeGrafter"/>
</dbReference>
<protein>
    <submittedName>
        <fullName evidence="4">UDP-2,4-diacetamido-2,4,6-trideoxy-beta-L-altropyranose hydrolase</fullName>
    </submittedName>
</protein>
<dbReference type="AlphaFoldDB" id="A0A1H3JQY4"/>
<feature type="binding site" evidence="2">
    <location>
        <position position="167"/>
    </location>
    <ligand>
        <name>substrate</name>
    </ligand>
</feature>
<dbReference type="PANTHER" id="PTHR21015:SF22">
    <property type="entry name" value="GLYCOSYLTRANSFERASE"/>
    <property type="match status" value="1"/>
</dbReference>
<sequence length="510" mass="55002">MRVLIRVDGDRRIGGGHVMRCLTLADALTNTGHRVEFVMADASDGMADRVRSAGFEVHSLPVSTVASANAPPHAAWRRVDPEVDGMTTGKIAARTGADWLIWDHYGLDADWVAQVRGKAPDIRVLAIDDLDDRELASDLLLDQTRLAGELKFGAAAVLRGPGYALLRPEFATLRDIALTRRGGPVRRVLVTPGMMDAAGLAPLVLDALKDFDDLEVEVVMSADAQSAEAVRDHQRPGVTLTLDAIDMGERMVAADLCVGAGGMTSWERCCLGLPTVTVTVADNQRDAVAGLAEAGAIVPLSLEAARDPPTLRHAIQEGIDRAGDMSRKAAKLCDGRGAGRVVCALEARLRPLTLNDAEMMMSWRNQPRIVAVTSSQAPVTAEGHIPWLTQELTRDDARWCVWQEGGRDVGICGASGGPDGWTWSFYLGDEDAPQGAGGRMCGAFLRLLAETPGAETIRATVRHENTTSLRLHRRLGFAEVPSDDPSVLAFALKTWEVRQRLRLPQRGPDT</sequence>
<feature type="binding site" evidence="2">
    <location>
        <position position="267"/>
    </location>
    <ligand>
        <name>substrate</name>
    </ligand>
</feature>
<organism evidence="4 5">
    <name type="scientific">Jannaschia faecimaris</name>
    <dbReference type="NCBI Taxonomy" id="1244108"/>
    <lineage>
        <taxon>Bacteria</taxon>
        <taxon>Pseudomonadati</taxon>
        <taxon>Pseudomonadota</taxon>
        <taxon>Alphaproteobacteria</taxon>
        <taxon>Rhodobacterales</taxon>
        <taxon>Roseobacteraceae</taxon>
        <taxon>Jannaschia</taxon>
    </lineage>
</organism>
<dbReference type="InterPro" id="IPR020023">
    <property type="entry name" value="PseG"/>
</dbReference>
<feature type="active site" description="Proton acceptor" evidence="1">
    <location>
        <position position="17"/>
    </location>
</feature>
<dbReference type="GO" id="GO:0016787">
    <property type="term" value="F:hydrolase activity"/>
    <property type="evidence" value="ECO:0007669"/>
    <property type="project" value="UniProtKB-KW"/>
</dbReference>
<dbReference type="SUPFAM" id="SSF55729">
    <property type="entry name" value="Acyl-CoA N-acyltransferases (Nat)"/>
    <property type="match status" value="1"/>
</dbReference>
<dbReference type="InterPro" id="IPR016181">
    <property type="entry name" value="Acyl_CoA_acyltransferase"/>
</dbReference>
<reference evidence="5" key="1">
    <citation type="submission" date="2016-10" db="EMBL/GenBank/DDBJ databases">
        <authorList>
            <person name="Varghese N."/>
            <person name="Submissions S."/>
        </authorList>
    </citation>
    <scope>NUCLEOTIDE SEQUENCE [LARGE SCALE GENOMIC DNA]</scope>
    <source>
        <strain evidence="5">DSM 100420</strain>
    </source>
</reference>
<dbReference type="Gene3D" id="3.40.50.2000">
    <property type="entry name" value="Glycogen Phosphorylase B"/>
    <property type="match status" value="1"/>
</dbReference>
<dbReference type="PROSITE" id="PS51186">
    <property type="entry name" value="GNAT"/>
    <property type="match status" value="1"/>
</dbReference>
<name>A0A1H3JQY4_9RHOB</name>
<evidence type="ECO:0000313" key="5">
    <source>
        <dbReference type="Proteomes" id="UP000198914"/>
    </source>
</evidence>
<dbReference type="PANTHER" id="PTHR21015">
    <property type="entry name" value="UDP-N-ACETYLGLUCOSAMINE--N-ACETYLMURAMYL-(PENTAPEPTIDE) PYROPHOSPHORYL-UNDECAPRENOL N-ACETYLGLUCOSAMINE TRANSFERASE 1"/>
    <property type="match status" value="1"/>
</dbReference>
<dbReference type="Gene3D" id="3.40.630.30">
    <property type="match status" value="1"/>
</dbReference>
<dbReference type="NCBIfam" id="TIGR03590">
    <property type="entry name" value="PseG"/>
    <property type="match status" value="1"/>
</dbReference>
<dbReference type="EMBL" id="FNPX01000001">
    <property type="protein sequence ID" value="SDY42301.1"/>
    <property type="molecule type" value="Genomic_DNA"/>
</dbReference>
<dbReference type="GO" id="GO:0016747">
    <property type="term" value="F:acyltransferase activity, transferring groups other than amino-acyl groups"/>
    <property type="evidence" value="ECO:0007669"/>
    <property type="project" value="InterPro"/>
</dbReference>
<dbReference type="RefSeq" id="WP_092641505.1">
    <property type="nucleotide sequence ID" value="NZ_FNPX01000001.1"/>
</dbReference>
<proteinExistence type="predicted"/>
<evidence type="ECO:0000256" key="2">
    <source>
        <dbReference type="PIRSR" id="PIRSR620023-2"/>
    </source>
</evidence>
<dbReference type="InterPro" id="IPR000182">
    <property type="entry name" value="GNAT_dom"/>
</dbReference>
<dbReference type="STRING" id="1244108.SAMN05444004_101411"/>
<accession>A0A1H3JQY4</accession>
<keyword evidence="5" id="KW-1185">Reference proteome</keyword>
<dbReference type="Proteomes" id="UP000198914">
    <property type="component" value="Unassembled WGS sequence"/>
</dbReference>
<dbReference type="SUPFAM" id="SSF53756">
    <property type="entry name" value="UDP-Glycosyltransferase/glycogen phosphorylase"/>
    <property type="match status" value="1"/>
</dbReference>
<keyword evidence="4" id="KW-0378">Hydrolase</keyword>
<dbReference type="Pfam" id="PF13302">
    <property type="entry name" value="Acetyltransf_3"/>
    <property type="match status" value="1"/>
</dbReference>
<dbReference type="Gene3D" id="3.40.50.11190">
    <property type="match status" value="1"/>
</dbReference>
<gene>
    <name evidence="4" type="ORF">SAMN05444004_101411</name>
</gene>
<evidence type="ECO:0000313" key="4">
    <source>
        <dbReference type="EMBL" id="SDY42301.1"/>
    </source>
</evidence>
<evidence type="ECO:0000259" key="3">
    <source>
        <dbReference type="PROSITE" id="PS51186"/>
    </source>
</evidence>
<feature type="domain" description="N-acetyltransferase" evidence="3">
    <location>
        <begin position="347"/>
        <end position="504"/>
    </location>
</feature>